<dbReference type="SUPFAM" id="SSF50494">
    <property type="entry name" value="Trypsin-like serine proteases"/>
    <property type="match status" value="1"/>
</dbReference>
<keyword evidence="2" id="KW-0472">Membrane</keyword>
<dbReference type="Pfam" id="PF13365">
    <property type="entry name" value="Trypsin_2"/>
    <property type="match status" value="1"/>
</dbReference>
<feature type="chain" id="PRO_5022867434" description="Thioredoxin domain-containing protein" evidence="3">
    <location>
        <begin position="21"/>
        <end position="420"/>
    </location>
</feature>
<feature type="region of interest" description="Disordered" evidence="1">
    <location>
        <begin position="389"/>
        <end position="420"/>
    </location>
</feature>
<dbReference type="Proteomes" id="UP000322699">
    <property type="component" value="Unassembled WGS sequence"/>
</dbReference>
<dbReference type="InterPro" id="IPR036249">
    <property type="entry name" value="Thioredoxin-like_sf"/>
</dbReference>
<feature type="compositionally biased region" description="Basic and acidic residues" evidence="1">
    <location>
        <begin position="314"/>
        <end position="324"/>
    </location>
</feature>
<reference evidence="4 5" key="1">
    <citation type="submission" date="2019-08" db="EMBL/GenBank/DDBJ databases">
        <title>Deep-cultivation of Planctomycetes and their phenomic and genomic characterization uncovers novel biology.</title>
        <authorList>
            <person name="Wiegand S."/>
            <person name="Jogler M."/>
            <person name="Boedeker C."/>
            <person name="Pinto D."/>
            <person name="Vollmers J."/>
            <person name="Rivas-Marin E."/>
            <person name="Kohn T."/>
            <person name="Peeters S.H."/>
            <person name="Heuer A."/>
            <person name="Rast P."/>
            <person name="Oberbeckmann S."/>
            <person name="Bunk B."/>
            <person name="Jeske O."/>
            <person name="Meyerdierks A."/>
            <person name="Storesund J.E."/>
            <person name="Kallscheuer N."/>
            <person name="Luecker S."/>
            <person name="Lage O.M."/>
            <person name="Pohl T."/>
            <person name="Merkel B.J."/>
            <person name="Hornburger P."/>
            <person name="Mueller R.-W."/>
            <person name="Bruemmer F."/>
            <person name="Labrenz M."/>
            <person name="Spormann A.M."/>
            <person name="Op Den Camp H."/>
            <person name="Overmann J."/>
            <person name="Amann R."/>
            <person name="Jetten M.S.M."/>
            <person name="Mascher T."/>
            <person name="Medema M.H."/>
            <person name="Devos D.P."/>
            <person name="Kaster A.-K."/>
            <person name="Ovreas L."/>
            <person name="Rohde M."/>
            <person name="Galperin M.Y."/>
            <person name="Jogler C."/>
        </authorList>
    </citation>
    <scope>NUCLEOTIDE SEQUENCE [LARGE SCALE GENOMIC DNA]</scope>
    <source>
        <strain evidence="4 5">LF1</strain>
    </source>
</reference>
<keyword evidence="5" id="KW-1185">Reference proteome</keyword>
<dbReference type="RefSeq" id="WP_149752590.1">
    <property type="nucleotide sequence ID" value="NZ_LWSK01000027.1"/>
</dbReference>
<dbReference type="SUPFAM" id="SSF52833">
    <property type="entry name" value="Thioredoxin-like"/>
    <property type="match status" value="1"/>
</dbReference>
<evidence type="ECO:0000256" key="1">
    <source>
        <dbReference type="SAM" id="MobiDB-lite"/>
    </source>
</evidence>
<comment type="caution">
    <text evidence="4">The sequence shown here is derived from an EMBL/GenBank/DDBJ whole genome shotgun (WGS) entry which is preliminary data.</text>
</comment>
<feature type="compositionally biased region" description="Polar residues" evidence="1">
    <location>
        <begin position="409"/>
        <end position="420"/>
    </location>
</feature>
<feature type="region of interest" description="Disordered" evidence="1">
    <location>
        <begin position="314"/>
        <end position="333"/>
    </location>
</feature>
<sequence precursor="true">MCRVATAVALLLILPAVIFAVPPESSTDIALRASCRIFAGNARGSGVIFDADADNYRVLTNAHVVGKTGNRVKLEFEHSGYRSDPIVGRVVRSHIAPNTSIDLAIVELPRTSFPGPMPVVPLAGVASKDAATVLTVGAQGGAAVSLQRGHIVRQTRGLIYYKPEALPGRSGSPLFDADGSRVVGLVAWRTGDGHGLAMNAARVRSFVRGEVSHDDIEADLPDDAIPLWQSRVRLVLVTAAGCQPCELQKRSMPDDVRYETVDIEKANAKGYRVRTTPTLMVFVDGKLESQSAGLLRGDALRSFLDRWGFGKDHTQPDTEAHDNDDFNPWTNPGRWERGPIRDRIDNAKDRFAWWLLGKWLGFAAGGVAIVFPWLFFIYRALRKLRSDDGGGCPANKARTRRRSPRGPRKSQQTNRRGNGP</sequence>
<feature type="compositionally biased region" description="Basic residues" evidence="1">
    <location>
        <begin position="397"/>
        <end position="408"/>
    </location>
</feature>
<evidence type="ECO:0008006" key="6">
    <source>
        <dbReference type="Google" id="ProtNLM"/>
    </source>
</evidence>
<evidence type="ECO:0000313" key="5">
    <source>
        <dbReference type="Proteomes" id="UP000322699"/>
    </source>
</evidence>
<dbReference type="EMBL" id="VRLW01000001">
    <property type="protein sequence ID" value="KAA1258366.1"/>
    <property type="molecule type" value="Genomic_DNA"/>
</dbReference>
<dbReference type="AlphaFoldDB" id="A0A5B1CCS6"/>
<feature type="transmembrane region" description="Helical" evidence="2">
    <location>
        <begin position="351"/>
        <end position="376"/>
    </location>
</feature>
<gene>
    <name evidence="4" type="ORF">LF1_08850</name>
</gene>
<dbReference type="Gene3D" id="2.40.10.10">
    <property type="entry name" value="Trypsin-like serine proteases"/>
    <property type="match status" value="2"/>
</dbReference>
<name>A0A5B1CCS6_9BACT</name>
<evidence type="ECO:0000256" key="3">
    <source>
        <dbReference type="SAM" id="SignalP"/>
    </source>
</evidence>
<evidence type="ECO:0000256" key="2">
    <source>
        <dbReference type="SAM" id="Phobius"/>
    </source>
</evidence>
<dbReference type="InterPro" id="IPR009003">
    <property type="entry name" value="Peptidase_S1_PA"/>
</dbReference>
<keyword evidence="2" id="KW-0812">Transmembrane</keyword>
<organism evidence="4 5">
    <name type="scientific">Rubripirellula obstinata</name>
    <dbReference type="NCBI Taxonomy" id="406547"/>
    <lineage>
        <taxon>Bacteria</taxon>
        <taxon>Pseudomonadati</taxon>
        <taxon>Planctomycetota</taxon>
        <taxon>Planctomycetia</taxon>
        <taxon>Pirellulales</taxon>
        <taxon>Pirellulaceae</taxon>
        <taxon>Rubripirellula</taxon>
    </lineage>
</organism>
<dbReference type="OrthoDB" id="289732at2"/>
<dbReference type="InterPro" id="IPR043504">
    <property type="entry name" value="Peptidase_S1_PA_chymotrypsin"/>
</dbReference>
<keyword evidence="2" id="KW-1133">Transmembrane helix</keyword>
<evidence type="ECO:0000313" key="4">
    <source>
        <dbReference type="EMBL" id="KAA1258366.1"/>
    </source>
</evidence>
<feature type="signal peptide" evidence="3">
    <location>
        <begin position="1"/>
        <end position="20"/>
    </location>
</feature>
<accession>A0A5B1CCS6</accession>
<proteinExistence type="predicted"/>
<keyword evidence="3" id="KW-0732">Signal</keyword>
<protein>
    <recommendedName>
        <fullName evidence="6">Thioredoxin domain-containing protein</fullName>
    </recommendedName>
</protein>
<dbReference type="CDD" id="cd02947">
    <property type="entry name" value="TRX_family"/>
    <property type="match status" value="1"/>
</dbReference>